<dbReference type="Pfam" id="PF13599">
    <property type="entry name" value="Pentapeptide_4"/>
    <property type="match status" value="1"/>
</dbReference>
<protein>
    <recommendedName>
        <fullName evidence="3">Pentapeptide repeat-containing protein</fullName>
    </recommendedName>
</protein>
<name>A0A2N3PUV1_9PROT</name>
<dbReference type="SUPFAM" id="SSF141571">
    <property type="entry name" value="Pentapeptide repeat-like"/>
    <property type="match status" value="1"/>
</dbReference>
<dbReference type="RefSeq" id="WP_101250971.1">
    <property type="nucleotide sequence ID" value="NZ_PIUM01000013.1"/>
</dbReference>
<keyword evidence="2" id="KW-1185">Reference proteome</keyword>
<sequence>MFRLSGLASALEHMADFQTFSCAIVEDVVMPAKPLPDMSDATLIRCDLTAASMPEDLGNALFVDCRMSGLSFKGANIFNTRFIRCDLSGCRFVGCDLSAAQFEDCRLDDEAFQDSDIDTIEIIRSGATIAA</sequence>
<dbReference type="OrthoDB" id="5293049at2"/>
<evidence type="ECO:0008006" key="3">
    <source>
        <dbReference type="Google" id="ProtNLM"/>
    </source>
</evidence>
<accession>A0A2N3PUV1</accession>
<comment type="caution">
    <text evidence="1">The sequence shown here is derived from an EMBL/GenBank/DDBJ whole genome shotgun (WGS) entry which is preliminary data.</text>
</comment>
<dbReference type="Gene3D" id="2.160.20.80">
    <property type="entry name" value="E3 ubiquitin-protein ligase SopA"/>
    <property type="match status" value="1"/>
</dbReference>
<dbReference type="EMBL" id="PIUM01000013">
    <property type="protein sequence ID" value="PKU24176.1"/>
    <property type="molecule type" value="Genomic_DNA"/>
</dbReference>
<dbReference type="InterPro" id="IPR001646">
    <property type="entry name" value="5peptide_repeat"/>
</dbReference>
<dbReference type="AlphaFoldDB" id="A0A2N3PUV1"/>
<evidence type="ECO:0000313" key="2">
    <source>
        <dbReference type="Proteomes" id="UP000233293"/>
    </source>
</evidence>
<organism evidence="1 2">
    <name type="scientific">Telmatospirillum siberiense</name>
    <dbReference type="NCBI Taxonomy" id="382514"/>
    <lineage>
        <taxon>Bacteria</taxon>
        <taxon>Pseudomonadati</taxon>
        <taxon>Pseudomonadota</taxon>
        <taxon>Alphaproteobacteria</taxon>
        <taxon>Rhodospirillales</taxon>
        <taxon>Rhodospirillaceae</taxon>
        <taxon>Telmatospirillum</taxon>
    </lineage>
</organism>
<reference evidence="2" key="1">
    <citation type="submission" date="2017-12" db="EMBL/GenBank/DDBJ databases">
        <title>Draft genome sequence of Telmatospirillum siberiense 26-4b1T, an acidotolerant peatland alphaproteobacterium potentially involved in sulfur cycling.</title>
        <authorList>
            <person name="Hausmann B."/>
            <person name="Pjevac P."/>
            <person name="Schreck K."/>
            <person name="Herbold C.W."/>
            <person name="Daims H."/>
            <person name="Wagner M."/>
            <person name="Pester M."/>
            <person name="Loy A."/>
        </authorList>
    </citation>
    <scope>NUCLEOTIDE SEQUENCE [LARGE SCALE GENOMIC DNA]</scope>
    <source>
        <strain evidence="2">26-4b1</strain>
    </source>
</reference>
<evidence type="ECO:0000313" key="1">
    <source>
        <dbReference type="EMBL" id="PKU24176.1"/>
    </source>
</evidence>
<proteinExistence type="predicted"/>
<dbReference type="Proteomes" id="UP000233293">
    <property type="component" value="Unassembled WGS sequence"/>
</dbReference>
<gene>
    <name evidence="1" type="ORF">CWS72_12635</name>
</gene>